<dbReference type="InterPro" id="IPR041712">
    <property type="entry name" value="DHPS-like_MBL-fold"/>
</dbReference>
<dbReference type="Pfam" id="PF00753">
    <property type="entry name" value="Lactamase_B"/>
    <property type="match status" value="1"/>
</dbReference>
<dbReference type="AlphaFoldDB" id="A0A940PGL6"/>
<reference evidence="2" key="1">
    <citation type="submission" date="2020-12" db="EMBL/GenBank/DDBJ databases">
        <title>Vagococcus allomyrinae sp. nov. and Enterococcus lavae sp. nov., isolated from the larvae of Allomyrina dichotoma.</title>
        <authorList>
            <person name="Lee S.D."/>
        </authorList>
    </citation>
    <scope>NUCLEOTIDE SEQUENCE</scope>
    <source>
        <strain evidence="2">BWB3-3</strain>
    </source>
</reference>
<name>A0A940PGL6_9ENTE</name>
<dbReference type="GO" id="GO:0016740">
    <property type="term" value="F:transferase activity"/>
    <property type="evidence" value="ECO:0007669"/>
    <property type="project" value="TreeGrafter"/>
</dbReference>
<keyword evidence="3" id="KW-1185">Reference proteome</keyword>
<dbReference type="InterPro" id="IPR036866">
    <property type="entry name" value="RibonucZ/Hydroxyglut_hydro"/>
</dbReference>
<sequence>MKLQVLLENTSINAALRSSHGLSLLIHDQDQKILFDTGPNINFKYNARKMGESLQDLTAIVISHGHGDHTGGLNYLDLARQPIYAAATVTQPHYLKLASFYKYVGVPQKLLSPLTDHLTTVEELIEIADNLFLVPLGPTDQTTKNLYKQQGNTKTIDDFEHELMLINVTAKGLIVITGCSHHGIVQMATLALSLFPGKAIHYLIGGFHLIGLPYINNLGKPKEDIRMIATTLNQLPINHILSCHCTGSKAFALLKEELGKKLAPIRTGDCLLI</sequence>
<evidence type="ECO:0000313" key="2">
    <source>
        <dbReference type="EMBL" id="MBP1044500.1"/>
    </source>
</evidence>
<proteinExistence type="predicted"/>
<dbReference type="SUPFAM" id="SSF56281">
    <property type="entry name" value="Metallo-hydrolase/oxidoreductase"/>
    <property type="match status" value="1"/>
</dbReference>
<accession>A0A940PGL6</accession>
<evidence type="ECO:0000259" key="1">
    <source>
        <dbReference type="Pfam" id="PF00753"/>
    </source>
</evidence>
<dbReference type="CDD" id="cd07713">
    <property type="entry name" value="DHPS-like_MBL-fold"/>
    <property type="match status" value="1"/>
</dbReference>
<dbReference type="EMBL" id="JAEEGA010000029">
    <property type="protein sequence ID" value="MBP1044500.1"/>
    <property type="molecule type" value="Genomic_DNA"/>
</dbReference>
<feature type="domain" description="Metallo-beta-lactamase" evidence="1">
    <location>
        <begin position="21"/>
        <end position="138"/>
    </location>
</feature>
<dbReference type="InterPro" id="IPR052926">
    <property type="entry name" value="Metallo-beta-lactamase_dom"/>
</dbReference>
<dbReference type="PANTHER" id="PTHR13754:SF13">
    <property type="entry name" value="METALLO-BETA-LACTAMASE SUPERFAMILY PROTEIN (AFU_ORTHOLOGUE AFUA_3G07630)"/>
    <property type="match status" value="1"/>
</dbReference>
<gene>
    <name evidence="2" type="ORF">I6N95_26170</name>
</gene>
<comment type="caution">
    <text evidence="2">The sequence shown here is derived from an EMBL/GenBank/DDBJ whole genome shotgun (WGS) entry which is preliminary data.</text>
</comment>
<dbReference type="Proteomes" id="UP000674938">
    <property type="component" value="Unassembled WGS sequence"/>
</dbReference>
<evidence type="ECO:0000313" key="3">
    <source>
        <dbReference type="Proteomes" id="UP000674938"/>
    </source>
</evidence>
<protein>
    <submittedName>
        <fullName evidence="2">MBL fold metallo-hydrolase</fullName>
    </submittedName>
</protein>
<dbReference type="InterPro" id="IPR001279">
    <property type="entry name" value="Metallo-B-lactamas"/>
</dbReference>
<dbReference type="PANTHER" id="PTHR13754">
    <property type="entry name" value="METALLO-BETA-LACTAMASE SUPERFAMILY PROTEIN"/>
    <property type="match status" value="1"/>
</dbReference>
<dbReference type="Gene3D" id="3.60.15.10">
    <property type="entry name" value="Ribonuclease Z/Hydroxyacylglutathione hydrolase-like"/>
    <property type="match status" value="1"/>
</dbReference>
<organism evidence="2 3">
    <name type="scientific">Vagococcus allomyrinae</name>
    <dbReference type="NCBI Taxonomy" id="2794353"/>
    <lineage>
        <taxon>Bacteria</taxon>
        <taxon>Bacillati</taxon>
        <taxon>Bacillota</taxon>
        <taxon>Bacilli</taxon>
        <taxon>Lactobacillales</taxon>
        <taxon>Enterococcaceae</taxon>
        <taxon>Vagococcus</taxon>
    </lineage>
</organism>